<dbReference type="Proteomes" id="UP000033101">
    <property type="component" value="Chromosome"/>
</dbReference>
<name>A0A0E3SGV5_9EURY</name>
<organism evidence="1 2">
    <name type="scientific">Methanosarcina horonobensis HB-1 = JCM 15518</name>
    <dbReference type="NCBI Taxonomy" id="1434110"/>
    <lineage>
        <taxon>Archaea</taxon>
        <taxon>Methanobacteriati</taxon>
        <taxon>Methanobacteriota</taxon>
        <taxon>Stenosarchaea group</taxon>
        <taxon>Methanomicrobia</taxon>
        <taxon>Methanosarcinales</taxon>
        <taxon>Methanosarcinaceae</taxon>
        <taxon>Methanosarcina</taxon>
    </lineage>
</organism>
<dbReference type="EMBL" id="CP009516">
    <property type="protein sequence ID" value="AKB80391.1"/>
    <property type="molecule type" value="Genomic_DNA"/>
</dbReference>
<evidence type="ECO:0000313" key="2">
    <source>
        <dbReference type="Proteomes" id="UP000033101"/>
    </source>
</evidence>
<accession>A0A0E3SGV5</accession>
<dbReference type="HOGENOM" id="CLU_092682_0_0_2"/>
<dbReference type="AlphaFoldDB" id="A0A0E3SGV5"/>
<dbReference type="STRING" id="1434110.MSHOH_3908"/>
<dbReference type="PATRIC" id="fig|1434110.4.peg.4979"/>
<evidence type="ECO:0000313" key="1">
    <source>
        <dbReference type="EMBL" id="AKB80391.1"/>
    </source>
</evidence>
<gene>
    <name evidence="1" type="ORF">MSHOH_3908</name>
</gene>
<keyword evidence="2" id="KW-1185">Reference proteome</keyword>
<sequence length="266" mass="29924">MKMHHLLLTSLLLVTLLTPALLAEPCAAAFIPGNNVTLERDGMTWNYDEKITDNEAVFFRSLIDGETGNNNGFVNAWEILKMEILLRDKMEKTIEEESDVKLNSTSDTVELKDIEFWISAEALGRTEKRSSITNRASVMYGFKEEAGPGTTIWLMGTPDSSVTITLPKGFDAELTEGLENKSIEFENKRTLLRGNFSSEKNITIKFSENESFKAELQDKKINMNKSAENKSLTGENKTLNAGINTEARQPTKFFKNILNEINRSLI</sequence>
<dbReference type="OrthoDB" id="147969at2157"/>
<reference evidence="1 2" key="1">
    <citation type="submission" date="2014-07" db="EMBL/GenBank/DDBJ databases">
        <title>Methanogenic archaea and the global carbon cycle.</title>
        <authorList>
            <person name="Henriksen J.R."/>
            <person name="Luke J."/>
            <person name="Reinhart S."/>
            <person name="Benedict M.N."/>
            <person name="Youngblut N.D."/>
            <person name="Metcalf M.E."/>
            <person name="Whitaker R.J."/>
            <person name="Metcalf W.W."/>
        </authorList>
    </citation>
    <scope>NUCLEOTIDE SEQUENCE [LARGE SCALE GENOMIC DNA]</scope>
    <source>
        <strain evidence="1 2">HB-1</strain>
    </source>
</reference>
<proteinExistence type="predicted"/>
<protein>
    <submittedName>
        <fullName evidence="1">Uncharacterized protein</fullName>
    </submittedName>
</protein>
<dbReference type="KEGG" id="mhor:MSHOH_3908"/>